<feature type="transmembrane region" description="Helical" evidence="1">
    <location>
        <begin position="43"/>
        <end position="66"/>
    </location>
</feature>
<keyword evidence="1" id="KW-0472">Membrane</keyword>
<dbReference type="Proteomes" id="UP000824204">
    <property type="component" value="Unassembled WGS sequence"/>
</dbReference>
<evidence type="ECO:0000313" key="2">
    <source>
        <dbReference type="EMBL" id="HIX07721.1"/>
    </source>
</evidence>
<reference evidence="2" key="1">
    <citation type="journal article" date="2021" name="PeerJ">
        <title>Extensive microbial diversity within the chicken gut microbiome revealed by metagenomics and culture.</title>
        <authorList>
            <person name="Gilroy R."/>
            <person name="Ravi A."/>
            <person name="Getino M."/>
            <person name="Pursley I."/>
            <person name="Horton D.L."/>
            <person name="Alikhan N.F."/>
            <person name="Baker D."/>
            <person name="Gharbi K."/>
            <person name="Hall N."/>
            <person name="Watson M."/>
            <person name="Adriaenssens E.M."/>
            <person name="Foster-Nyarko E."/>
            <person name="Jarju S."/>
            <person name="Secka A."/>
            <person name="Antonio M."/>
            <person name="Oren A."/>
            <person name="Chaudhuri R.R."/>
            <person name="La Ragione R."/>
            <person name="Hildebrand F."/>
            <person name="Pallen M.J."/>
        </authorList>
    </citation>
    <scope>NUCLEOTIDE SEQUENCE</scope>
    <source>
        <strain evidence="2">811</strain>
    </source>
</reference>
<keyword evidence="1" id="KW-0812">Transmembrane</keyword>
<feature type="transmembrane region" description="Helical" evidence="1">
    <location>
        <begin position="72"/>
        <end position="89"/>
    </location>
</feature>
<dbReference type="GO" id="GO:0006508">
    <property type="term" value="P:proteolysis"/>
    <property type="evidence" value="ECO:0007669"/>
    <property type="project" value="InterPro"/>
</dbReference>
<feature type="transmembrane region" description="Helical" evidence="1">
    <location>
        <begin position="96"/>
        <end position="116"/>
    </location>
</feature>
<accession>A0A9D2AFL4</accession>
<feature type="transmembrane region" description="Helical" evidence="1">
    <location>
        <begin position="128"/>
        <end position="150"/>
    </location>
</feature>
<dbReference type="GO" id="GO:0030436">
    <property type="term" value="P:asexual sporulation"/>
    <property type="evidence" value="ECO:0007669"/>
    <property type="project" value="InterPro"/>
</dbReference>
<dbReference type="Pfam" id="PF03419">
    <property type="entry name" value="Peptidase_U4"/>
    <property type="match status" value="1"/>
</dbReference>
<gene>
    <name evidence="2" type="ORF">H9741_04575</name>
</gene>
<dbReference type="InterPro" id="IPR005081">
    <property type="entry name" value="SpoIIGA"/>
</dbReference>
<dbReference type="EMBL" id="DXFX01000057">
    <property type="protein sequence ID" value="HIX07721.1"/>
    <property type="molecule type" value="Genomic_DNA"/>
</dbReference>
<dbReference type="GO" id="GO:0004190">
    <property type="term" value="F:aspartic-type endopeptidase activity"/>
    <property type="evidence" value="ECO:0007669"/>
    <property type="project" value="InterPro"/>
</dbReference>
<proteinExistence type="predicted"/>
<dbReference type="AlphaFoldDB" id="A0A9D2AFL4"/>
<organism evidence="2 3">
    <name type="scientific">Candidatus Borkfalkia faecipullorum</name>
    <dbReference type="NCBI Taxonomy" id="2838510"/>
    <lineage>
        <taxon>Bacteria</taxon>
        <taxon>Bacillati</taxon>
        <taxon>Bacillota</taxon>
        <taxon>Clostridia</taxon>
        <taxon>Christensenellales</taxon>
        <taxon>Christensenellaceae</taxon>
        <taxon>Candidatus Borkfalkia</taxon>
    </lineage>
</organism>
<name>A0A9D2AFL4_9FIRM</name>
<keyword evidence="1" id="KW-1133">Transmembrane helix</keyword>
<feature type="transmembrane region" description="Helical" evidence="1">
    <location>
        <begin position="12"/>
        <end position="31"/>
    </location>
</feature>
<sequence>MDGRRCDVVVYLDLLILDNFCADAALLWLAVRTVRGKCVLPRILLSALLGTALGVGYTVLCLYCTFPAAADFFLKYAVALLLPLTAAHFEKKRSYAYCSLAFVGYMFAFAGALTALCGQSTGAQGSTLVYTVYGIPSGALVAGCVCFVFLGEKLVRALLAHTKVLSCTLECVLHQGEKELRLRGFADTGNRLRDGRGKPVVVAERAAVLQLCGDFYGCKTEKIAVKTVNGSSEFFAVRIDLLEIYFQEKRHTIEDVTVAVSPSPLSGEYSLILPASFAEEKNFQARG</sequence>
<reference evidence="2" key="2">
    <citation type="submission" date="2021-04" db="EMBL/GenBank/DDBJ databases">
        <authorList>
            <person name="Gilroy R."/>
        </authorList>
    </citation>
    <scope>NUCLEOTIDE SEQUENCE</scope>
    <source>
        <strain evidence="2">811</strain>
    </source>
</reference>
<protein>
    <submittedName>
        <fullName evidence="2">Sigma-E processing peptidase SpoIIGA</fullName>
    </submittedName>
</protein>
<evidence type="ECO:0000313" key="3">
    <source>
        <dbReference type="Proteomes" id="UP000824204"/>
    </source>
</evidence>
<comment type="caution">
    <text evidence="2">The sequence shown here is derived from an EMBL/GenBank/DDBJ whole genome shotgun (WGS) entry which is preliminary data.</text>
</comment>
<evidence type="ECO:0000256" key="1">
    <source>
        <dbReference type="SAM" id="Phobius"/>
    </source>
</evidence>